<dbReference type="GO" id="GO:0006506">
    <property type="term" value="P:GPI anchor biosynthetic process"/>
    <property type="evidence" value="ECO:0007669"/>
    <property type="project" value="UniProtKB-KW"/>
</dbReference>
<protein>
    <recommendedName>
        <fullName evidence="7">Post-GPI attachment to proteins factor 3</fullName>
    </recommendedName>
</protein>
<dbReference type="InterPro" id="IPR007217">
    <property type="entry name" value="Per1-like"/>
</dbReference>
<feature type="transmembrane region" description="Helical" evidence="7">
    <location>
        <begin position="139"/>
        <end position="158"/>
    </location>
</feature>
<dbReference type="AlphaFoldDB" id="A0A9P8CGJ5"/>
<comment type="similarity">
    <text evidence="7">Belongs to the PGAP3 family.</text>
</comment>
<evidence type="ECO:0000256" key="4">
    <source>
        <dbReference type="ARBA" id="ARBA00022729"/>
    </source>
</evidence>
<evidence type="ECO:0000256" key="6">
    <source>
        <dbReference type="ARBA" id="ARBA00023136"/>
    </source>
</evidence>
<gene>
    <name evidence="8" type="ORF">BJ878DRAFT_328288</name>
</gene>
<accession>A0A9P8CGJ5</accession>
<evidence type="ECO:0000256" key="1">
    <source>
        <dbReference type="ARBA" id="ARBA00004127"/>
    </source>
</evidence>
<evidence type="ECO:0000256" key="7">
    <source>
        <dbReference type="RuleBase" id="RU365066"/>
    </source>
</evidence>
<keyword evidence="9" id="KW-1185">Reference proteome</keyword>
<proteinExistence type="inferred from homology"/>
<keyword evidence="4 7" id="KW-0732">Signal</keyword>
<name>A0A9P8CGJ5_9HELO</name>
<keyword evidence="5 7" id="KW-1133">Transmembrane helix</keyword>
<reference evidence="8" key="1">
    <citation type="journal article" date="2021" name="IMA Fungus">
        <title>Genomic characterization of three marine fungi, including Emericellopsis atlantica sp. nov. with signatures of a generalist lifestyle and marine biomass degradation.</title>
        <authorList>
            <person name="Hagestad O.C."/>
            <person name="Hou L."/>
            <person name="Andersen J.H."/>
            <person name="Hansen E.H."/>
            <person name="Altermark B."/>
            <person name="Li C."/>
            <person name="Kuhnert E."/>
            <person name="Cox R.J."/>
            <person name="Crous P.W."/>
            <person name="Spatafora J.W."/>
            <person name="Lail K."/>
            <person name="Amirebrahimi M."/>
            <person name="Lipzen A."/>
            <person name="Pangilinan J."/>
            <person name="Andreopoulos W."/>
            <person name="Hayes R.D."/>
            <person name="Ng V."/>
            <person name="Grigoriev I.V."/>
            <person name="Jackson S.A."/>
            <person name="Sutton T.D.S."/>
            <person name="Dobson A.D.W."/>
            <person name="Rama T."/>
        </authorList>
    </citation>
    <scope>NUCLEOTIDE SEQUENCE</scope>
    <source>
        <strain evidence="8">TRa3180A</strain>
    </source>
</reference>
<feature type="transmembrane region" description="Helical" evidence="7">
    <location>
        <begin position="231"/>
        <end position="248"/>
    </location>
</feature>
<sequence length="325" mass="37649">MILRQPSSLLLCCLLVGVFVTFSNASQGDRLDEFKECVNVCKRENCAPGKTTEIPFLHMLLLWDCPAECDYTCQHIITNQRVANSQHIVQFHGKWPFYRLLGMQEPVSVLFSIFNFIAHQRGLHKLKAYIPPEYSMRKYYLIFSYCGMASWAFSIIFHTRDFALTEQLDYFAAGGSVLYGLYYAAVRIFRLDKLGSRKESVLRAWTSLCIILYCLHVGYLKTYKWNYSYNIAANVVLGVIQNMMWSVFSFNKYRASGMVWAMWPGFVVAWIMLAMGLEILDFPPFWGYFDAHSLWHLGTVGPTMLWYNFLVKDAQDDIAGQRFKA</sequence>
<dbReference type="EMBL" id="MU253826">
    <property type="protein sequence ID" value="KAG9245892.1"/>
    <property type="molecule type" value="Genomic_DNA"/>
</dbReference>
<dbReference type="GO" id="GO:0005789">
    <property type="term" value="C:endoplasmic reticulum membrane"/>
    <property type="evidence" value="ECO:0007669"/>
    <property type="project" value="UniProtKB-SubCell"/>
</dbReference>
<dbReference type="PANTHER" id="PTHR13148:SF0">
    <property type="entry name" value="POST-GPI ATTACHMENT TO PROTEINS FACTOR 3"/>
    <property type="match status" value="1"/>
</dbReference>
<feature type="signal peptide" evidence="7">
    <location>
        <begin position="1"/>
        <end position="25"/>
    </location>
</feature>
<comment type="function">
    <text evidence="7">Involved in the lipid remodeling steps of GPI-anchor maturation.</text>
</comment>
<dbReference type="PANTHER" id="PTHR13148">
    <property type="entry name" value="PER1-RELATED"/>
    <property type="match status" value="1"/>
</dbReference>
<evidence type="ECO:0000256" key="5">
    <source>
        <dbReference type="ARBA" id="ARBA00022989"/>
    </source>
</evidence>
<evidence type="ECO:0000313" key="9">
    <source>
        <dbReference type="Proteomes" id="UP000887226"/>
    </source>
</evidence>
<comment type="subcellular location">
    <subcellularLocation>
        <location evidence="1">Endomembrane system</location>
        <topology evidence="1">Multi-pass membrane protein</topology>
    </subcellularLocation>
    <subcellularLocation>
        <location evidence="7">Endoplasmic reticulum membrane</location>
        <topology evidence="7">Multi-pass membrane protein</topology>
    </subcellularLocation>
</comment>
<keyword evidence="3 7" id="KW-0812">Transmembrane</keyword>
<keyword evidence="6 7" id="KW-0472">Membrane</keyword>
<feature type="chain" id="PRO_5040543839" description="Post-GPI attachment to proteins factor 3" evidence="7">
    <location>
        <begin position="26"/>
        <end position="325"/>
    </location>
</feature>
<comment type="caution">
    <text evidence="8">The sequence shown here is derived from an EMBL/GenBank/DDBJ whole genome shotgun (WGS) entry which is preliminary data.</text>
</comment>
<feature type="transmembrane region" description="Helical" evidence="7">
    <location>
        <begin position="97"/>
        <end position="118"/>
    </location>
</feature>
<dbReference type="OrthoDB" id="419770at2759"/>
<dbReference type="GO" id="GO:0016788">
    <property type="term" value="F:hydrolase activity, acting on ester bonds"/>
    <property type="evidence" value="ECO:0007669"/>
    <property type="project" value="TreeGrafter"/>
</dbReference>
<evidence type="ECO:0000313" key="8">
    <source>
        <dbReference type="EMBL" id="KAG9245892.1"/>
    </source>
</evidence>
<feature type="transmembrane region" description="Helical" evidence="7">
    <location>
        <begin position="260"/>
        <end position="280"/>
    </location>
</feature>
<dbReference type="Pfam" id="PF04080">
    <property type="entry name" value="Per1"/>
    <property type="match status" value="1"/>
</dbReference>
<keyword evidence="2 7" id="KW-0337">GPI-anchor biosynthesis</keyword>
<feature type="transmembrane region" description="Helical" evidence="7">
    <location>
        <begin position="201"/>
        <end position="219"/>
    </location>
</feature>
<keyword evidence="7" id="KW-0256">Endoplasmic reticulum</keyword>
<evidence type="ECO:0000256" key="2">
    <source>
        <dbReference type="ARBA" id="ARBA00022502"/>
    </source>
</evidence>
<comment type="caution">
    <text evidence="7">Lacks conserved residue(s) required for the propagation of feature annotation.</text>
</comment>
<feature type="transmembrane region" description="Helical" evidence="7">
    <location>
        <begin position="170"/>
        <end position="189"/>
    </location>
</feature>
<evidence type="ECO:0000256" key="3">
    <source>
        <dbReference type="ARBA" id="ARBA00022692"/>
    </source>
</evidence>
<organism evidence="8 9">
    <name type="scientific">Calycina marina</name>
    <dbReference type="NCBI Taxonomy" id="1763456"/>
    <lineage>
        <taxon>Eukaryota</taxon>
        <taxon>Fungi</taxon>
        <taxon>Dikarya</taxon>
        <taxon>Ascomycota</taxon>
        <taxon>Pezizomycotina</taxon>
        <taxon>Leotiomycetes</taxon>
        <taxon>Helotiales</taxon>
        <taxon>Pezizellaceae</taxon>
        <taxon>Calycina</taxon>
    </lineage>
</organism>
<dbReference type="Proteomes" id="UP000887226">
    <property type="component" value="Unassembled WGS sequence"/>
</dbReference>